<dbReference type="EMBL" id="CM037153">
    <property type="protein sequence ID" value="KAH7858714.1"/>
    <property type="molecule type" value="Genomic_DNA"/>
</dbReference>
<name>A0ACB7YZL6_9ERIC</name>
<proteinExistence type="predicted"/>
<reference evidence="1 2" key="1">
    <citation type="journal article" date="2021" name="Hortic Res">
        <title>High-quality reference genome and annotation aids understanding of berry development for evergreen blueberry (Vaccinium darrowii).</title>
        <authorList>
            <person name="Yu J."/>
            <person name="Hulse-Kemp A.M."/>
            <person name="Babiker E."/>
            <person name="Staton M."/>
        </authorList>
    </citation>
    <scope>NUCLEOTIDE SEQUENCE [LARGE SCALE GENOMIC DNA]</scope>
    <source>
        <strain evidence="2">cv. NJ 8807/NJ 8810</strain>
        <tissue evidence="1">Young leaf</tissue>
    </source>
</reference>
<evidence type="ECO:0000313" key="2">
    <source>
        <dbReference type="Proteomes" id="UP000828048"/>
    </source>
</evidence>
<sequence length="229" mass="26302">MVQLRHLYLDESHRCRFVPRPRGYSLTDLQTLWSVFIDEDSPVKDGLDSFINLTRLGVTSRLMSSREEAMLSQLKAVADWVEKMKLLKSLRFKSFDKQGKPWQLPKMDLTGHTDLSTLYLLGTIAENNFLASGLPLALTELTLSGSGLTEDPMPTLGELPNLKILRLFRESFVGKHMLCRSEGFPQLRILKLWKLEQLEEWEVENEALSVLIDLEIRSCQNLKKLPDEL</sequence>
<dbReference type="Proteomes" id="UP000828048">
    <property type="component" value="Chromosome 3"/>
</dbReference>
<comment type="caution">
    <text evidence="1">The sequence shown here is derived from an EMBL/GenBank/DDBJ whole genome shotgun (WGS) entry which is preliminary data.</text>
</comment>
<gene>
    <name evidence="1" type="ORF">Vadar_027063</name>
</gene>
<keyword evidence="2" id="KW-1185">Reference proteome</keyword>
<organism evidence="1 2">
    <name type="scientific">Vaccinium darrowii</name>
    <dbReference type="NCBI Taxonomy" id="229202"/>
    <lineage>
        <taxon>Eukaryota</taxon>
        <taxon>Viridiplantae</taxon>
        <taxon>Streptophyta</taxon>
        <taxon>Embryophyta</taxon>
        <taxon>Tracheophyta</taxon>
        <taxon>Spermatophyta</taxon>
        <taxon>Magnoliopsida</taxon>
        <taxon>eudicotyledons</taxon>
        <taxon>Gunneridae</taxon>
        <taxon>Pentapetalae</taxon>
        <taxon>asterids</taxon>
        <taxon>Ericales</taxon>
        <taxon>Ericaceae</taxon>
        <taxon>Vaccinioideae</taxon>
        <taxon>Vaccinieae</taxon>
        <taxon>Vaccinium</taxon>
    </lineage>
</organism>
<evidence type="ECO:0000313" key="1">
    <source>
        <dbReference type="EMBL" id="KAH7858714.1"/>
    </source>
</evidence>
<protein>
    <submittedName>
        <fullName evidence="1">Uncharacterized protein</fullName>
    </submittedName>
</protein>
<accession>A0ACB7YZL6</accession>